<accession>A0A7K1FHN7</accession>
<dbReference type="Pfam" id="PF01370">
    <property type="entry name" value="Epimerase"/>
    <property type="match status" value="1"/>
</dbReference>
<dbReference type="InterPro" id="IPR036291">
    <property type="entry name" value="NAD(P)-bd_dom_sf"/>
</dbReference>
<proteinExistence type="predicted"/>
<evidence type="ECO:0000256" key="7">
    <source>
        <dbReference type="ARBA" id="ARBA00023027"/>
    </source>
</evidence>
<dbReference type="PANTHER" id="PTHR43078:SF6">
    <property type="entry name" value="UDP-GLUCURONIC ACID DECARBOXYLASE 1"/>
    <property type="match status" value="1"/>
</dbReference>
<dbReference type="GO" id="GO:0070403">
    <property type="term" value="F:NAD+ binding"/>
    <property type="evidence" value="ECO:0007669"/>
    <property type="project" value="InterPro"/>
</dbReference>
<dbReference type="FunFam" id="3.40.50.720:FF:000065">
    <property type="entry name" value="UDP-glucuronic acid decarboxylase 1"/>
    <property type="match status" value="1"/>
</dbReference>
<keyword evidence="7" id="KW-0520">NAD</keyword>
<evidence type="ECO:0000313" key="14">
    <source>
        <dbReference type="EMBL" id="MTD12384.1"/>
    </source>
</evidence>
<keyword evidence="6" id="KW-1133">Transmembrane helix</keyword>
<evidence type="ECO:0000256" key="10">
    <source>
        <dbReference type="ARBA" id="ARBA00023180"/>
    </source>
</evidence>
<keyword evidence="10" id="KW-0325">Glycoprotein</keyword>
<keyword evidence="5" id="KW-0735">Signal-anchor</keyword>
<keyword evidence="4" id="KW-0210">Decarboxylase</keyword>
<dbReference type="UniPathway" id="UPA00796">
    <property type="reaction ID" value="UER00771"/>
</dbReference>
<keyword evidence="9" id="KW-0472">Membrane</keyword>
<evidence type="ECO:0000256" key="4">
    <source>
        <dbReference type="ARBA" id="ARBA00022793"/>
    </source>
</evidence>
<dbReference type="RefSeq" id="WP_154766459.1">
    <property type="nucleotide sequence ID" value="NZ_WLYK01000001.1"/>
</dbReference>
<gene>
    <name evidence="14" type="ORF">GIS00_00310</name>
</gene>
<evidence type="ECO:0000256" key="6">
    <source>
        <dbReference type="ARBA" id="ARBA00022989"/>
    </source>
</evidence>
<comment type="subcellular location">
    <subcellularLocation>
        <location evidence="2">Golgi apparatus membrane</location>
        <topology evidence="2">Single-pass type II membrane protein</topology>
    </subcellularLocation>
    <subcellularLocation>
        <location evidence="12">Golgi apparatus</location>
        <location evidence="12">Golgi stack membrane</location>
    </subcellularLocation>
</comment>
<dbReference type="Proteomes" id="UP000460221">
    <property type="component" value="Unassembled WGS sequence"/>
</dbReference>
<dbReference type="GO" id="GO:0042732">
    <property type="term" value="P:D-xylose metabolic process"/>
    <property type="evidence" value="ECO:0007669"/>
    <property type="project" value="InterPro"/>
</dbReference>
<evidence type="ECO:0000256" key="2">
    <source>
        <dbReference type="ARBA" id="ARBA00004323"/>
    </source>
</evidence>
<keyword evidence="15" id="KW-1185">Reference proteome</keyword>
<sequence length="329" mass="35302">MPSPLKGGPTRAIDHAVVLGGAGFIGSNLCEQLLRRGVRVTCVDDFSTGSPSNIAGFRALGDFRFVHHDICDGPIPLDDRDPVGAVFHLASPASPVKYLELQLETLQVASIGTFHALDLAARTGARFVYTSTSEVYGDPEVSPQPETYVGRLSSIAERAVYTEGKRFGETLVSTYRRTRGVDTGIVRLFNSYGPRMSPDDGRLVPTFVGQAAAGLPLTVAGNGAQSRSLCHVDDIVDGLLAMMTSDTPGPVNLGNDDERTVLDLALLIRELCGSSSPIEFVQRLADDPSRRCPDIRLAAEVLGWAPQVTVTDGLRRTVDWYRSMTAAVA</sequence>
<feature type="domain" description="NAD-dependent epimerase/dehydratase" evidence="13">
    <location>
        <begin position="17"/>
        <end position="254"/>
    </location>
</feature>
<dbReference type="AlphaFoldDB" id="A0A7K1FHN7"/>
<dbReference type="GO" id="GO:0048040">
    <property type="term" value="F:UDP-glucuronate decarboxylase activity"/>
    <property type="evidence" value="ECO:0007669"/>
    <property type="project" value="TreeGrafter"/>
</dbReference>
<dbReference type="InterPro" id="IPR001509">
    <property type="entry name" value="Epimerase_deHydtase"/>
</dbReference>
<dbReference type="PANTHER" id="PTHR43078">
    <property type="entry name" value="UDP-GLUCURONIC ACID DECARBOXYLASE-RELATED"/>
    <property type="match status" value="1"/>
</dbReference>
<dbReference type="EMBL" id="WLYK01000001">
    <property type="protein sequence ID" value="MTD12384.1"/>
    <property type="molecule type" value="Genomic_DNA"/>
</dbReference>
<evidence type="ECO:0000256" key="11">
    <source>
        <dbReference type="ARBA" id="ARBA00023239"/>
    </source>
</evidence>
<name>A0A7K1FHN7_9ACTN</name>
<evidence type="ECO:0000313" key="15">
    <source>
        <dbReference type="Proteomes" id="UP000460221"/>
    </source>
</evidence>
<dbReference type="Gene3D" id="3.90.25.10">
    <property type="entry name" value="UDP-galactose 4-epimerase, domain 1"/>
    <property type="match status" value="1"/>
</dbReference>
<dbReference type="InterPro" id="IPR044516">
    <property type="entry name" value="UXS-like"/>
</dbReference>
<evidence type="ECO:0000256" key="5">
    <source>
        <dbReference type="ARBA" id="ARBA00022968"/>
    </source>
</evidence>
<evidence type="ECO:0000256" key="9">
    <source>
        <dbReference type="ARBA" id="ARBA00023136"/>
    </source>
</evidence>
<evidence type="ECO:0000259" key="13">
    <source>
        <dbReference type="Pfam" id="PF01370"/>
    </source>
</evidence>
<dbReference type="GO" id="GO:0005737">
    <property type="term" value="C:cytoplasm"/>
    <property type="evidence" value="ECO:0007669"/>
    <property type="project" value="TreeGrafter"/>
</dbReference>
<evidence type="ECO:0000256" key="1">
    <source>
        <dbReference type="ARBA" id="ARBA00001911"/>
    </source>
</evidence>
<dbReference type="SUPFAM" id="SSF51735">
    <property type="entry name" value="NAD(P)-binding Rossmann-fold domains"/>
    <property type="match status" value="1"/>
</dbReference>
<dbReference type="GO" id="GO:0033320">
    <property type="term" value="P:UDP-D-xylose biosynthetic process"/>
    <property type="evidence" value="ECO:0007669"/>
    <property type="project" value="UniProtKB-UniPathway"/>
</dbReference>
<keyword evidence="8" id="KW-0333">Golgi apparatus</keyword>
<evidence type="ECO:0000256" key="8">
    <source>
        <dbReference type="ARBA" id="ARBA00023034"/>
    </source>
</evidence>
<organism evidence="14 15">
    <name type="scientific">Nakamurella alba</name>
    <dbReference type="NCBI Taxonomy" id="2665158"/>
    <lineage>
        <taxon>Bacteria</taxon>
        <taxon>Bacillati</taxon>
        <taxon>Actinomycetota</taxon>
        <taxon>Actinomycetes</taxon>
        <taxon>Nakamurellales</taxon>
        <taxon>Nakamurellaceae</taxon>
        <taxon>Nakamurella</taxon>
    </lineage>
</organism>
<dbReference type="Gene3D" id="3.40.50.720">
    <property type="entry name" value="NAD(P)-binding Rossmann-like Domain"/>
    <property type="match status" value="1"/>
</dbReference>
<comment type="cofactor">
    <cofactor evidence="1">
        <name>NAD(+)</name>
        <dbReference type="ChEBI" id="CHEBI:57540"/>
    </cofactor>
</comment>
<evidence type="ECO:0000256" key="12">
    <source>
        <dbReference type="ARBA" id="ARBA00037859"/>
    </source>
</evidence>
<keyword evidence="11" id="KW-0456">Lyase</keyword>
<keyword evidence="3" id="KW-0812">Transmembrane</keyword>
<reference evidence="14 15" key="1">
    <citation type="submission" date="2019-11" db="EMBL/GenBank/DDBJ databases">
        <authorList>
            <person name="Jiang L.-Q."/>
        </authorList>
    </citation>
    <scope>NUCLEOTIDE SEQUENCE [LARGE SCALE GENOMIC DNA]</scope>
    <source>
        <strain evidence="14 15">YIM 132087</strain>
    </source>
</reference>
<protein>
    <submittedName>
        <fullName evidence="14">NAD-dependent epimerase/dehydratase family protein</fullName>
    </submittedName>
</protein>
<comment type="caution">
    <text evidence="14">The sequence shown here is derived from an EMBL/GenBank/DDBJ whole genome shotgun (WGS) entry which is preliminary data.</text>
</comment>
<evidence type="ECO:0000256" key="3">
    <source>
        <dbReference type="ARBA" id="ARBA00022692"/>
    </source>
</evidence>